<keyword evidence="4" id="KW-1185">Reference proteome</keyword>
<dbReference type="PANTHER" id="PTHR43544">
    <property type="entry name" value="SHORT-CHAIN DEHYDROGENASE/REDUCTASE"/>
    <property type="match status" value="1"/>
</dbReference>
<keyword evidence="2" id="KW-0175">Coiled coil</keyword>
<proteinExistence type="inferred from homology"/>
<dbReference type="GO" id="GO:0005737">
    <property type="term" value="C:cytoplasm"/>
    <property type="evidence" value="ECO:0007669"/>
    <property type="project" value="TreeGrafter"/>
</dbReference>
<evidence type="ECO:0000256" key="2">
    <source>
        <dbReference type="SAM" id="Coils"/>
    </source>
</evidence>
<feature type="coiled-coil region" evidence="2">
    <location>
        <begin position="35"/>
        <end position="62"/>
    </location>
</feature>
<dbReference type="GO" id="GO:0016491">
    <property type="term" value="F:oxidoreductase activity"/>
    <property type="evidence" value="ECO:0007669"/>
    <property type="project" value="TreeGrafter"/>
</dbReference>
<dbReference type="InterPro" id="IPR051468">
    <property type="entry name" value="Fungal_SecMetab_SDRs"/>
</dbReference>
<dbReference type="RefSeq" id="XP_040668645.1">
    <property type="nucleotide sequence ID" value="XM_040806835.1"/>
</dbReference>
<dbReference type="GeneID" id="63722346"/>
<comment type="similarity">
    <text evidence="1">Belongs to the short-chain dehydrogenases/reductases (SDR) family.</text>
</comment>
<name>A0A1L9PN14_ASPVE</name>
<evidence type="ECO:0000313" key="3">
    <source>
        <dbReference type="EMBL" id="OJJ02883.1"/>
    </source>
</evidence>
<dbReference type="PRINTS" id="PR00081">
    <property type="entry name" value="GDHRDH"/>
</dbReference>
<dbReference type="EMBL" id="KV878129">
    <property type="protein sequence ID" value="OJJ02883.1"/>
    <property type="molecule type" value="Genomic_DNA"/>
</dbReference>
<reference evidence="4" key="1">
    <citation type="journal article" date="2017" name="Genome Biol.">
        <title>Comparative genomics reveals high biological diversity and specific adaptations in the industrially and medically important fungal genus Aspergillus.</title>
        <authorList>
            <person name="de Vries R.P."/>
            <person name="Riley R."/>
            <person name="Wiebenga A."/>
            <person name="Aguilar-Osorio G."/>
            <person name="Amillis S."/>
            <person name="Uchima C.A."/>
            <person name="Anderluh G."/>
            <person name="Asadollahi M."/>
            <person name="Askin M."/>
            <person name="Barry K."/>
            <person name="Battaglia E."/>
            <person name="Bayram O."/>
            <person name="Benocci T."/>
            <person name="Braus-Stromeyer S.A."/>
            <person name="Caldana C."/>
            <person name="Canovas D."/>
            <person name="Cerqueira G.C."/>
            <person name="Chen F."/>
            <person name="Chen W."/>
            <person name="Choi C."/>
            <person name="Clum A."/>
            <person name="Dos Santos R.A."/>
            <person name="Damasio A.R."/>
            <person name="Diallinas G."/>
            <person name="Emri T."/>
            <person name="Fekete E."/>
            <person name="Flipphi M."/>
            <person name="Freyberg S."/>
            <person name="Gallo A."/>
            <person name="Gournas C."/>
            <person name="Habgood R."/>
            <person name="Hainaut M."/>
            <person name="Harispe M.L."/>
            <person name="Henrissat B."/>
            <person name="Hilden K.S."/>
            <person name="Hope R."/>
            <person name="Hossain A."/>
            <person name="Karabika E."/>
            <person name="Karaffa L."/>
            <person name="Karanyi Z."/>
            <person name="Krasevec N."/>
            <person name="Kuo A."/>
            <person name="Kusch H."/>
            <person name="LaButti K."/>
            <person name="Lagendijk E.L."/>
            <person name="Lapidus A."/>
            <person name="Levasseur A."/>
            <person name="Lindquist E."/>
            <person name="Lipzen A."/>
            <person name="Logrieco A.F."/>
            <person name="MacCabe A."/>
            <person name="Maekelae M.R."/>
            <person name="Malavazi I."/>
            <person name="Melin P."/>
            <person name="Meyer V."/>
            <person name="Mielnichuk N."/>
            <person name="Miskei M."/>
            <person name="Molnar A.P."/>
            <person name="Mule G."/>
            <person name="Ngan C.Y."/>
            <person name="Orejas M."/>
            <person name="Orosz E."/>
            <person name="Ouedraogo J.P."/>
            <person name="Overkamp K.M."/>
            <person name="Park H.-S."/>
            <person name="Perrone G."/>
            <person name="Piumi F."/>
            <person name="Punt P.J."/>
            <person name="Ram A.F."/>
            <person name="Ramon A."/>
            <person name="Rauscher S."/>
            <person name="Record E."/>
            <person name="Riano-Pachon D.M."/>
            <person name="Robert V."/>
            <person name="Roehrig J."/>
            <person name="Ruller R."/>
            <person name="Salamov A."/>
            <person name="Salih N.S."/>
            <person name="Samson R.A."/>
            <person name="Sandor E."/>
            <person name="Sanguinetti M."/>
            <person name="Schuetze T."/>
            <person name="Sepcic K."/>
            <person name="Shelest E."/>
            <person name="Sherlock G."/>
            <person name="Sophianopoulou V."/>
            <person name="Squina F.M."/>
            <person name="Sun H."/>
            <person name="Susca A."/>
            <person name="Todd R.B."/>
            <person name="Tsang A."/>
            <person name="Unkles S.E."/>
            <person name="van de Wiele N."/>
            <person name="van Rossen-Uffink D."/>
            <person name="Oliveira J.V."/>
            <person name="Vesth T.C."/>
            <person name="Visser J."/>
            <person name="Yu J.-H."/>
            <person name="Zhou M."/>
            <person name="Andersen M.R."/>
            <person name="Archer D.B."/>
            <person name="Baker S.E."/>
            <person name="Benoit I."/>
            <person name="Brakhage A.A."/>
            <person name="Braus G.H."/>
            <person name="Fischer R."/>
            <person name="Frisvad J.C."/>
            <person name="Goldman G.H."/>
            <person name="Houbraken J."/>
            <person name="Oakley B."/>
            <person name="Pocsi I."/>
            <person name="Scazzocchio C."/>
            <person name="Seiboth B."/>
            <person name="vanKuyk P.A."/>
            <person name="Wortman J."/>
            <person name="Dyer P.S."/>
            <person name="Grigoriev I.V."/>
        </authorList>
    </citation>
    <scope>NUCLEOTIDE SEQUENCE [LARGE SCALE GENOMIC DNA]</scope>
    <source>
        <strain evidence="4">CBS 583.65</strain>
    </source>
</reference>
<dbReference type="PANTHER" id="PTHR43544:SF12">
    <property type="entry name" value="NAD(P)-BINDING ROSSMANN-FOLD SUPERFAMILY PROTEIN"/>
    <property type="match status" value="1"/>
</dbReference>
<organism evidence="3 4">
    <name type="scientific">Aspergillus versicolor CBS 583.65</name>
    <dbReference type="NCBI Taxonomy" id="1036611"/>
    <lineage>
        <taxon>Eukaryota</taxon>
        <taxon>Fungi</taxon>
        <taxon>Dikarya</taxon>
        <taxon>Ascomycota</taxon>
        <taxon>Pezizomycotina</taxon>
        <taxon>Eurotiomycetes</taxon>
        <taxon>Eurotiomycetidae</taxon>
        <taxon>Eurotiales</taxon>
        <taxon>Aspergillaceae</taxon>
        <taxon>Aspergillus</taxon>
        <taxon>Aspergillus subgen. Nidulantes</taxon>
    </lineage>
</organism>
<protein>
    <submittedName>
        <fullName evidence="3">Uncharacterized protein</fullName>
    </submittedName>
</protein>
<sequence length="280" mass="31212">MAALRSGFAIVTPASRGLGFALAQQLLAHTSLPVIATARKDCEEVRDRLLEIKNEAPAAEKRLKVLKVDVTDESTVSEMASTLHELYPDTSLRLAITVPGVLHVEKSPVDIDAQDALDSFKINALGQMLLMKHLSEFLPKRSSPEFQDEQQSSERDSPLWHLNLPRSHAIYAMMAARIGSISDNASGGWYSYRASKAAVFQLAKTFDFYLQSRSNERAMAIAMHPGTVHTDFTQHYWNSRQMLQPEESAVKLLRVLCSMGTGANEGRGRCWDWRGQEILP</sequence>
<dbReference type="InterPro" id="IPR036291">
    <property type="entry name" value="NAD(P)-bd_dom_sf"/>
</dbReference>
<dbReference type="OrthoDB" id="5296at2759"/>
<dbReference type="Proteomes" id="UP000184073">
    <property type="component" value="Unassembled WGS sequence"/>
</dbReference>
<evidence type="ECO:0000256" key="1">
    <source>
        <dbReference type="ARBA" id="ARBA00006484"/>
    </source>
</evidence>
<dbReference type="AlphaFoldDB" id="A0A1L9PN14"/>
<evidence type="ECO:0000313" key="4">
    <source>
        <dbReference type="Proteomes" id="UP000184073"/>
    </source>
</evidence>
<dbReference type="InterPro" id="IPR002347">
    <property type="entry name" value="SDR_fam"/>
</dbReference>
<dbReference type="SUPFAM" id="SSF51735">
    <property type="entry name" value="NAD(P)-binding Rossmann-fold domains"/>
    <property type="match status" value="1"/>
</dbReference>
<gene>
    <name evidence="3" type="ORF">ASPVEDRAFT_131591</name>
</gene>
<accession>A0A1L9PN14</accession>
<dbReference type="Pfam" id="PF00106">
    <property type="entry name" value="adh_short"/>
    <property type="match status" value="1"/>
</dbReference>
<dbReference type="VEuPathDB" id="FungiDB:ASPVEDRAFT_131591"/>
<dbReference type="Gene3D" id="3.40.50.720">
    <property type="entry name" value="NAD(P)-binding Rossmann-like Domain"/>
    <property type="match status" value="1"/>
</dbReference>